<dbReference type="NCBIfam" id="NF033537">
    <property type="entry name" value="lasso_biosyn_B2"/>
    <property type="match status" value="1"/>
</dbReference>
<dbReference type="InterPro" id="IPR053521">
    <property type="entry name" value="McjB-like"/>
</dbReference>
<dbReference type="AlphaFoldDB" id="A0A537KSX3"/>
<name>A0A537KSX3_9BACT</name>
<dbReference type="Pfam" id="PF13471">
    <property type="entry name" value="Transglut_core3"/>
    <property type="match status" value="1"/>
</dbReference>
<reference evidence="2 3" key="1">
    <citation type="journal article" date="2019" name="Nat. Microbiol.">
        <title>Mediterranean grassland soil C-N compound turnover is dependent on rainfall and depth, and is mediated by genomically divergent microorganisms.</title>
        <authorList>
            <person name="Diamond S."/>
            <person name="Andeer P.F."/>
            <person name="Li Z."/>
            <person name="Crits-Christoph A."/>
            <person name="Burstein D."/>
            <person name="Anantharaman K."/>
            <person name="Lane K.R."/>
            <person name="Thomas B.C."/>
            <person name="Pan C."/>
            <person name="Northen T.R."/>
            <person name="Banfield J.F."/>
        </authorList>
    </citation>
    <scope>NUCLEOTIDE SEQUENCE [LARGE SCALE GENOMIC DNA]</scope>
    <source>
        <strain evidence="2">NP_4</strain>
    </source>
</reference>
<evidence type="ECO:0000259" key="1">
    <source>
        <dbReference type="Pfam" id="PF13471"/>
    </source>
</evidence>
<evidence type="ECO:0000313" key="2">
    <source>
        <dbReference type="EMBL" id="TMI98857.1"/>
    </source>
</evidence>
<sequence>MRARCPWPATPARHRGVDRGQRWDRGRLNRFVRLPAADRSLLVRSVLLLGATRLALWLLPLRVVRRLLARAARPTAAAPATKERIAWSISVARRVVPQATCLPQALVAEALLTRAGHPAELRIGVVKTDQGRLVAHAWVASGGRVVVGQLHEGLSGYTPLPPLPGARV</sequence>
<evidence type="ECO:0000313" key="3">
    <source>
        <dbReference type="Proteomes" id="UP000319353"/>
    </source>
</evidence>
<feature type="domain" description="Microcin J25-processing protein McjB C-terminal" evidence="1">
    <location>
        <begin position="48"/>
        <end position="160"/>
    </location>
</feature>
<accession>A0A537KSX3</accession>
<dbReference type="InterPro" id="IPR032708">
    <property type="entry name" value="McjB_C"/>
</dbReference>
<comment type="caution">
    <text evidence="2">The sequence shown here is derived from an EMBL/GenBank/DDBJ whole genome shotgun (WGS) entry which is preliminary data.</text>
</comment>
<protein>
    <submittedName>
        <fullName evidence="2">Lasso peptide biosynthesis B2 protein</fullName>
    </submittedName>
</protein>
<organism evidence="2 3">
    <name type="scientific">Candidatus Segetimicrobium genomatis</name>
    <dbReference type="NCBI Taxonomy" id="2569760"/>
    <lineage>
        <taxon>Bacteria</taxon>
        <taxon>Bacillati</taxon>
        <taxon>Candidatus Sysuimicrobiota</taxon>
        <taxon>Candidatus Sysuimicrobiia</taxon>
        <taxon>Candidatus Sysuimicrobiales</taxon>
        <taxon>Candidatus Segetimicrobiaceae</taxon>
        <taxon>Candidatus Segetimicrobium</taxon>
    </lineage>
</organism>
<proteinExistence type="predicted"/>
<dbReference type="Proteomes" id="UP000319353">
    <property type="component" value="Unassembled WGS sequence"/>
</dbReference>
<gene>
    <name evidence="2" type="ORF">E6H01_11860</name>
</gene>
<dbReference type="EMBL" id="VBAL01000153">
    <property type="protein sequence ID" value="TMI98857.1"/>
    <property type="molecule type" value="Genomic_DNA"/>
</dbReference>